<sequence>MDEPVWREMLASDLDGVVALAREVHPAFEERAEVFADRLAIFPAGCQVLFGESGVEGYAVSHPAKLRDPPPLGAILGALPTDADGYYIHDVVVAPRLRGAGHARIGVYHALDAGAAFRETGLVAIRGTVPFWERFGFTDASRDVSAEKLLSYGEGARYLLRRKRAVEFTPRAG</sequence>
<protein>
    <submittedName>
        <fullName evidence="2">GNAT family N-acetyltransferase</fullName>
    </submittedName>
</protein>
<dbReference type="Pfam" id="PF00583">
    <property type="entry name" value="Acetyltransf_1"/>
    <property type="match status" value="1"/>
</dbReference>
<dbReference type="InterPro" id="IPR000182">
    <property type="entry name" value="GNAT_dom"/>
</dbReference>
<evidence type="ECO:0000259" key="1">
    <source>
        <dbReference type="PROSITE" id="PS51186"/>
    </source>
</evidence>
<dbReference type="SUPFAM" id="SSF55729">
    <property type="entry name" value="Acyl-CoA N-acyltransferases (Nat)"/>
    <property type="match status" value="1"/>
</dbReference>
<dbReference type="Gene3D" id="3.40.630.30">
    <property type="match status" value="1"/>
</dbReference>
<dbReference type="RefSeq" id="WP_150969474.1">
    <property type="nucleotide sequence ID" value="NZ_VZDO01000005.1"/>
</dbReference>
<reference evidence="2 3" key="1">
    <citation type="submission" date="2019-09" db="EMBL/GenBank/DDBJ databases">
        <title>YIM 132180 draft genome.</title>
        <authorList>
            <person name="Zhang K."/>
        </authorList>
    </citation>
    <scope>NUCLEOTIDE SEQUENCE [LARGE SCALE GENOMIC DNA]</scope>
    <source>
        <strain evidence="2 3">YIM 132180</strain>
    </source>
</reference>
<comment type="caution">
    <text evidence="2">The sequence shown here is derived from an EMBL/GenBank/DDBJ whole genome shotgun (WGS) entry which is preliminary data.</text>
</comment>
<dbReference type="Proteomes" id="UP000432089">
    <property type="component" value="Unassembled WGS sequence"/>
</dbReference>
<dbReference type="AlphaFoldDB" id="A0A7V7PQI9"/>
<dbReference type="GO" id="GO:0016747">
    <property type="term" value="F:acyltransferase activity, transferring groups other than amino-acyl groups"/>
    <property type="evidence" value="ECO:0007669"/>
    <property type="project" value="InterPro"/>
</dbReference>
<feature type="domain" description="N-acetyltransferase" evidence="1">
    <location>
        <begin position="4"/>
        <end position="165"/>
    </location>
</feature>
<name>A0A7V7PQI9_9HYPH</name>
<dbReference type="PROSITE" id="PS51186">
    <property type="entry name" value="GNAT"/>
    <property type="match status" value="1"/>
</dbReference>
<dbReference type="InterPro" id="IPR016181">
    <property type="entry name" value="Acyl_CoA_acyltransferase"/>
</dbReference>
<keyword evidence="2" id="KW-0808">Transferase</keyword>
<accession>A0A7V7PQI9</accession>
<keyword evidence="3" id="KW-1185">Reference proteome</keyword>
<evidence type="ECO:0000313" key="2">
    <source>
        <dbReference type="EMBL" id="KAB0680402.1"/>
    </source>
</evidence>
<proteinExistence type="predicted"/>
<gene>
    <name evidence="2" type="ORF">F6X38_09560</name>
</gene>
<evidence type="ECO:0000313" key="3">
    <source>
        <dbReference type="Proteomes" id="UP000432089"/>
    </source>
</evidence>
<organism evidence="2 3">
    <name type="scientific">Plantimonas leprariae</name>
    <dbReference type="NCBI Taxonomy" id="2615207"/>
    <lineage>
        <taxon>Bacteria</taxon>
        <taxon>Pseudomonadati</taxon>
        <taxon>Pseudomonadota</taxon>
        <taxon>Alphaproteobacteria</taxon>
        <taxon>Hyphomicrobiales</taxon>
        <taxon>Aurantimonadaceae</taxon>
        <taxon>Plantimonas</taxon>
    </lineage>
</organism>
<dbReference type="EMBL" id="VZDO01000005">
    <property type="protein sequence ID" value="KAB0680402.1"/>
    <property type="molecule type" value="Genomic_DNA"/>
</dbReference>